<sequence>MNPIRKWLFAAGCLLAIQSVAQTKVANYYYNKAGTDQYEHISLWVRNGQRADISYAYGKDRKEVRLAFLGKDIVKGMPAFTVRFPNGSQLYLIPNGSSLNVTADKNRLPKLFTWEYEGPVNGIGTFCSVCAQDGREAMQLVRQYYLR</sequence>
<keyword evidence="3" id="KW-1185">Reference proteome</keyword>
<evidence type="ECO:0000313" key="2">
    <source>
        <dbReference type="EMBL" id="OIN59559.1"/>
    </source>
</evidence>
<dbReference type="EMBL" id="MORL01000003">
    <property type="protein sequence ID" value="OIN59559.1"/>
    <property type="molecule type" value="Genomic_DNA"/>
</dbReference>
<comment type="caution">
    <text evidence="2">The sequence shown here is derived from an EMBL/GenBank/DDBJ whole genome shotgun (WGS) entry which is preliminary data.</text>
</comment>
<reference evidence="2 3" key="1">
    <citation type="submission" date="2016-10" db="EMBL/GenBank/DDBJ databases">
        <title>Arsenicibacter rosenii gen. nov., sp. nov., an efficient arsenic-methylating bacterium isolated from an arsenic-contaminated paddy soil.</title>
        <authorList>
            <person name="Huang K."/>
        </authorList>
    </citation>
    <scope>NUCLEOTIDE SEQUENCE [LARGE SCALE GENOMIC DNA]</scope>
    <source>
        <strain evidence="2 3">SM-1</strain>
    </source>
</reference>
<keyword evidence="1" id="KW-0732">Signal</keyword>
<dbReference type="Proteomes" id="UP000181790">
    <property type="component" value="Unassembled WGS sequence"/>
</dbReference>
<protein>
    <submittedName>
        <fullName evidence="2">Uncharacterized protein</fullName>
    </submittedName>
</protein>
<feature type="chain" id="PRO_5010258876" evidence="1">
    <location>
        <begin position="22"/>
        <end position="147"/>
    </location>
</feature>
<dbReference type="AlphaFoldDB" id="A0A1S2VLE5"/>
<organism evidence="2 3">
    <name type="scientific">Arsenicibacter rosenii</name>
    <dbReference type="NCBI Taxonomy" id="1750698"/>
    <lineage>
        <taxon>Bacteria</taxon>
        <taxon>Pseudomonadati</taxon>
        <taxon>Bacteroidota</taxon>
        <taxon>Cytophagia</taxon>
        <taxon>Cytophagales</taxon>
        <taxon>Spirosomataceae</taxon>
        <taxon>Arsenicibacter</taxon>
    </lineage>
</organism>
<evidence type="ECO:0000256" key="1">
    <source>
        <dbReference type="SAM" id="SignalP"/>
    </source>
</evidence>
<dbReference type="RefSeq" id="WP_071502355.1">
    <property type="nucleotide sequence ID" value="NZ_MORL01000003.1"/>
</dbReference>
<gene>
    <name evidence="2" type="ORF">BLX24_06700</name>
</gene>
<name>A0A1S2VLE5_9BACT</name>
<feature type="signal peptide" evidence="1">
    <location>
        <begin position="1"/>
        <end position="21"/>
    </location>
</feature>
<dbReference type="OrthoDB" id="958471at2"/>
<proteinExistence type="predicted"/>
<evidence type="ECO:0000313" key="3">
    <source>
        <dbReference type="Proteomes" id="UP000181790"/>
    </source>
</evidence>
<accession>A0A1S2VLE5</accession>